<feature type="binding site" evidence="5">
    <location>
        <position position="73"/>
    </location>
    <ligand>
        <name>S-adenosyl-L-methionine</name>
        <dbReference type="ChEBI" id="CHEBI:59789"/>
    </ligand>
</feature>
<dbReference type="InterPro" id="IPR029028">
    <property type="entry name" value="Alpha/beta_knot_MTases"/>
</dbReference>
<keyword evidence="2 5" id="KW-0808">Transferase</keyword>
<comment type="subcellular location">
    <subcellularLocation>
        <location evidence="5">Cytoplasm</location>
    </subcellularLocation>
</comment>
<gene>
    <name evidence="5" type="primary">rlmH</name>
    <name evidence="6" type="ORF">OLX77_10720</name>
</gene>
<evidence type="ECO:0000313" key="6">
    <source>
        <dbReference type="EMBL" id="MDG4476623.1"/>
    </source>
</evidence>
<dbReference type="GO" id="GO:0005737">
    <property type="term" value="C:cytoplasm"/>
    <property type="evidence" value="ECO:0007669"/>
    <property type="project" value="UniProtKB-SubCell"/>
</dbReference>
<evidence type="ECO:0000313" key="7">
    <source>
        <dbReference type="Proteomes" id="UP001154240"/>
    </source>
</evidence>
<protein>
    <recommendedName>
        <fullName evidence="5">Ribosomal RNA large subunit methyltransferase H</fullName>
        <ecNumber evidence="5">2.1.1.177</ecNumber>
    </recommendedName>
    <alternativeName>
        <fullName evidence="5">23S rRNA (pseudouridine1915-N3)-methyltransferase</fullName>
    </alternativeName>
    <alternativeName>
        <fullName evidence="5">23S rRNA m3Psi1915 methyltransferase</fullName>
    </alternativeName>
    <alternativeName>
        <fullName evidence="5">rRNA (pseudouridine-N3-)-methyltransferase RlmH</fullName>
    </alternativeName>
</protein>
<keyword evidence="3 5" id="KW-0949">S-adenosyl-L-methionine</keyword>
<comment type="similarity">
    <text evidence="4 5">Belongs to the RNA methyltransferase RlmH family.</text>
</comment>
<reference evidence="6" key="1">
    <citation type="journal article" date="2022" name="bioRxiv">
        <title>Thiovibrio frasassiensisgen. nov., sp. nov., an autotrophic, elemental sulfur disproportionating bacterium isolated from sulfidic karst sediment, and proposal of Thiovibrionaceae fam. nov.</title>
        <authorList>
            <person name="Aronson H."/>
            <person name="Thomas C."/>
            <person name="Bhattacharyya M."/>
            <person name="Eckstein S."/>
            <person name="Jensen S."/>
            <person name="Barco R."/>
            <person name="Macalady J."/>
            <person name="Amend J."/>
        </authorList>
    </citation>
    <scope>NUCLEOTIDE SEQUENCE</scope>
    <source>
        <strain evidence="6">RS19-109</strain>
    </source>
</reference>
<dbReference type="EC" id="2.1.1.177" evidence="5"/>
<sequence>MKIILPFLGKTKEQYLAAGIDDFAVRLRRYAQLELPVLKEKKGTAKEDAARQQNEEGQILLGSVPQAARMVALAPAGQQLSSEELAEMLCRWEDQGVREIAFLIGGPTGLATELLRKADYVLSLSRMTFTHEMARLLMLEQLYRAFSIKAGTGYHK</sequence>
<feature type="binding site" evidence="5">
    <location>
        <begin position="124"/>
        <end position="129"/>
    </location>
    <ligand>
        <name>S-adenosyl-L-methionine</name>
        <dbReference type="ChEBI" id="CHEBI:59789"/>
    </ligand>
</feature>
<dbReference type="SUPFAM" id="SSF75217">
    <property type="entry name" value="alpha/beta knot"/>
    <property type="match status" value="1"/>
</dbReference>
<evidence type="ECO:0000256" key="3">
    <source>
        <dbReference type="ARBA" id="ARBA00022691"/>
    </source>
</evidence>
<dbReference type="PANTHER" id="PTHR33603:SF1">
    <property type="entry name" value="RIBOSOMAL RNA LARGE SUBUNIT METHYLTRANSFERASE H"/>
    <property type="match status" value="1"/>
</dbReference>
<evidence type="ECO:0000256" key="5">
    <source>
        <dbReference type="HAMAP-Rule" id="MF_00658"/>
    </source>
</evidence>
<dbReference type="InterPro" id="IPR003742">
    <property type="entry name" value="RlmH-like"/>
</dbReference>
<evidence type="ECO:0000256" key="4">
    <source>
        <dbReference type="ARBA" id="ARBA00038303"/>
    </source>
</evidence>
<comment type="catalytic activity">
    <reaction evidence="5">
        <text>pseudouridine(1915) in 23S rRNA + S-adenosyl-L-methionine = N(3)-methylpseudouridine(1915) in 23S rRNA + S-adenosyl-L-homocysteine + H(+)</text>
        <dbReference type="Rhea" id="RHEA:42752"/>
        <dbReference type="Rhea" id="RHEA-COMP:10221"/>
        <dbReference type="Rhea" id="RHEA-COMP:10222"/>
        <dbReference type="ChEBI" id="CHEBI:15378"/>
        <dbReference type="ChEBI" id="CHEBI:57856"/>
        <dbReference type="ChEBI" id="CHEBI:59789"/>
        <dbReference type="ChEBI" id="CHEBI:65314"/>
        <dbReference type="ChEBI" id="CHEBI:74486"/>
        <dbReference type="EC" id="2.1.1.177"/>
    </reaction>
</comment>
<comment type="function">
    <text evidence="5">Specifically methylates the pseudouridine at position 1915 (m3Psi1915) in 23S rRNA.</text>
</comment>
<accession>A0A9X4MJF2</accession>
<dbReference type="HAMAP" id="MF_00658">
    <property type="entry name" value="23SrRNA_methyltr_H"/>
    <property type="match status" value="1"/>
</dbReference>
<dbReference type="RefSeq" id="WP_307633589.1">
    <property type="nucleotide sequence ID" value="NZ_JAPHEH010000001.1"/>
</dbReference>
<dbReference type="Pfam" id="PF02590">
    <property type="entry name" value="SPOUT_MTase"/>
    <property type="match status" value="1"/>
</dbReference>
<dbReference type="PIRSF" id="PIRSF004505">
    <property type="entry name" value="MT_bac"/>
    <property type="match status" value="1"/>
</dbReference>
<evidence type="ECO:0000256" key="2">
    <source>
        <dbReference type="ARBA" id="ARBA00022679"/>
    </source>
</evidence>
<dbReference type="EMBL" id="JAPHEH010000001">
    <property type="protein sequence ID" value="MDG4476623.1"/>
    <property type="molecule type" value="Genomic_DNA"/>
</dbReference>
<evidence type="ECO:0000256" key="1">
    <source>
        <dbReference type="ARBA" id="ARBA00022603"/>
    </source>
</evidence>
<dbReference type="PANTHER" id="PTHR33603">
    <property type="entry name" value="METHYLTRANSFERASE"/>
    <property type="match status" value="1"/>
</dbReference>
<name>A0A9X4MJF2_9BACT</name>
<dbReference type="GO" id="GO:0070038">
    <property type="term" value="F:rRNA (pseudouridine-N3-)-methyltransferase activity"/>
    <property type="evidence" value="ECO:0007669"/>
    <property type="project" value="UniProtKB-UniRule"/>
</dbReference>
<dbReference type="Proteomes" id="UP001154240">
    <property type="component" value="Unassembled WGS sequence"/>
</dbReference>
<dbReference type="InterPro" id="IPR029026">
    <property type="entry name" value="tRNA_m1G_MTases_N"/>
</dbReference>
<feature type="binding site" evidence="5">
    <location>
        <position position="105"/>
    </location>
    <ligand>
        <name>S-adenosyl-L-methionine</name>
        <dbReference type="ChEBI" id="CHEBI:59789"/>
    </ligand>
</feature>
<dbReference type="CDD" id="cd18081">
    <property type="entry name" value="RlmH-like"/>
    <property type="match status" value="1"/>
</dbReference>
<keyword evidence="7" id="KW-1185">Reference proteome</keyword>
<dbReference type="AlphaFoldDB" id="A0A9X4MJF2"/>
<dbReference type="Gene3D" id="3.40.1280.10">
    <property type="match status" value="1"/>
</dbReference>
<organism evidence="6 7">
    <name type="scientific">Thiovibrio frasassiensis</name>
    <dbReference type="NCBI Taxonomy" id="2984131"/>
    <lineage>
        <taxon>Bacteria</taxon>
        <taxon>Pseudomonadati</taxon>
        <taxon>Thermodesulfobacteriota</taxon>
        <taxon>Desulfobulbia</taxon>
        <taxon>Desulfobulbales</taxon>
        <taxon>Thiovibrionaceae</taxon>
        <taxon>Thiovibrio</taxon>
    </lineage>
</organism>
<reference evidence="6" key="2">
    <citation type="submission" date="2022-10" db="EMBL/GenBank/DDBJ databases">
        <authorList>
            <person name="Aronson H.S."/>
        </authorList>
    </citation>
    <scope>NUCLEOTIDE SEQUENCE</scope>
    <source>
        <strain evidence="6">RS19-109</strain>
    </source>
</reference>
<proteinExistence type="inferred from homology"/>
<keyword evidence="5" id="KW-0698">rRNA processing</keyword>
<keyword evidence="1 5" id="KW-0489">Methyltransferase</keyword>
<comment type="caution">
    <text evidence="6">The sequence shown here is derived from an EMBL/GenBank/DDBJ whole genome shotgun (WGS) entry which is preliminary data.</text>
</comment>
<keyword evidence="5" id="KW-0963">Cytoplasm</keyword>
<comment type="subunit">
    <text evidence="5">Homodimer.</text>
</comment>